<dbReference type="InterPro" id="IPR027417">
    <property type="entry name" value="P-loop_NTPase"/>
</dbReference>
<dbReference type="Pfam" id="PF24883">
    <property type="entry name" value="NPHP3_N"/>
    <property type="match status" value="1"/>
</dbReference>
<evidence type="ECO:0000259" key="2">
    <source>
        <dbReference type="Pfam" id="PF24883"/>
    </source>
</evidence>
<proteinExistence type="predicted"/>
<keyword evidence="1" id="KW-0677">Repeat</keyword>
<dbReference type="PANTHER" id="PTHR10039:SF14">
    <property type="entry name" value="NACHT DOMAIN-CONTAINING PROTEIN"/>
    <property type="match status" value="1"/>
</dbReference>
<organism evidence="3 4">
    <name type="scientific">Orbilia oligospora</name>
    <name type="common">Nematode-trapping fungus</name>
    <name type="synonym">Arthrobotrys oligospora</name>
    <dbReference type="NCBI Taxonomy" id="2813651"/>
    <lineage>
        <taxon>Eukaryota</taxon>
        <taxon>Fungi</taxon>
        <taxon>Dikarya</taxon>
        <taxon>Ascomycota</taxon>
        <taxon>Pezizomycotina</taxon>
        <taxon>Orbiliomycetes</taxon>
        <taxon>Orbiliales</taxon>
        <taxon>Orbiliaceae</taxon>
        <taxon>Orbilia</taxon>
    </lineage>
</organism>
<dbReference type="SUPFAM" id="SSF52540">
    <property type="entry name" value="P-loop containing nucleoside triphosphate hydrolases"/>
    <property type="match status" value="1"/>
</dbReference>
<evidence type="ECO:0000313" key="4">
    <source>
        <dbReference type="Proteomes" id="UP000480548"/>
    </source>
</evidence>
<gene>
    <name evidence="3" type="ORF">TWF703_009104</name>
</gene>
<dbReference type="InterPro" id="IPR056884">
    <property type="entry name" value="NPHP3-like_N"/>
</dbReference>
<sequence>MLGDIHESVAGIFFFGVPFSGIKLDDVRSMLEDIDEEELSNQCEGVVQHGFELLKYIDYEAGRVTLTTQTFINQISDNQIYIYSFYETHTTKAVARVAGGGWGRCGEPILVVSQNSARLRIDRFEEPIAAEANHSTIVKLQSPQDKTYTTIRDRLKKITERSENPGVVCPRLDDRDLKKIPYARSAAFDSFAQQFDPKCHPDTRKEPLSQIEDWAKGSDRKGIFWLNGVAGTGKSTISRTVAQRFSRSSKVGSNVNNNFISEKSENIYLGASFFFKRGENERDNASKLFTTIAVQLSQELPELVPYIKRAIQEEPDIATKSLGRQFELLVFDPLQKLSQQNSYYTSRSKMKAGSLSLLLVVDVLDECRDESDNEYQ</sequence>
<dbReference type="Gene3D" id="3.40.50.300">
    <property type="entry name" value="P-loop containing nucleotide triphosphate hydrolases"/>
    <property type="match status" value="1"/>
</dbReference>
<name>A0A7C8NS39_ORBOL</name>
<evidence type="ECO:0000256" key="1">
    <source>
        <dbReference type="ARBA" id="ARBA00022737"/>
    </source>
</evidence>
<evidence type="ECO:0000313" key="3">
    <source>
        <dbReference type="EMBL" id="KAF3129074.1"/>
    </source>
</evidence>
<comment type="caution">
    <text evidence="3">The sequence shown here is derived from an EMBL/GenBank/DDBJ whole genome shotgun (WGS) entry which is preliminary data.</text>
</comment>
<reference evidence="3 4" key="1">
    <citation type="submission" date="2019-06" db="EMBL/GenBank/DDBJ databases">
        <authorList>
            <person name="Palmer J.M."/>
        </authorList>
    </citation>
    <scope>NUCLEOTIDE SEQUENCE [LARGE SCALE GENOMIC DNA]</scope>
    <source>
        <strain evidence="3 4">TWF703</strain>
    </source>
</reference>
<feature type="domain" description="Nephrocystin 3-like N-terminal" evidence="2">
    <location>
        <begin position="210"/>
        <end position="371"/>
    </location>
</feature>
<dbReference type="AlphaFoldDB" id="A0A7C8NS39"/>
<dbReference type="PANTHER" id="PTHR10039">
    <property type="entry name" value="AMELOGENIN"/>
    <property type="match status" value="1"/>
</dbReference>
<accession>A0A7C8NS39</accession>
<dbReference type="Proteomes" id="UP000480548">
    <property type="component" value="Unassembled WGS sequence"/>
</dbReference>
<protein>
    <recommendedName>
        <fullName evidence="2">Nephrocystin 3-like N-terminal domain-containing protein</fullName>
    </recommendedName>
</protein>
<dbReference type="EMBL" id="WIQZ01000065">
    <property type="protein sequence ID" value="KAF3129074.1"/>
    <property type="molecule type" value="Genomic_DNA"/>
</dbReference>